<proteinExistence type="predicted"/>
<feature type="transmembrane region" description="Helical" evidence="1">
    <location>
        <begin position="16"/>
        <end position="34"/>
    </location>
</feature>
<sequence>MRSVKYWNKRFKNIKIFFTFAFIFLCITLVLYIAKLFRDILNGMGFYATFQNIRITIAILVMCLAALYFKKFIISLENKSFLNSNTDICDKIAKIFIFGIINDFFMYGALKDGAVNDILNQSPLFYFFVYNYVIFNIIPYLIEVAINLNEDSKSII</sequence>
<gene>
    <name evidence="2" type="ORF">O0R46_04955</name>
</gene>
<feature type="transmembrane region" description="Helical" evidence="1">
    <location>
        <begin position="46"/>
        <end position="69"/>
    </location>
</feature>
<protein>
    <submittedName>
        <fullName evidence="2">Uncharacterized protein</fullName>
    </submittedName>
</protein>
<dbReference type="RefSeq" id="WP_269312486.1">
    <property type="nucleotide sequence ID" value="NZ_CP114052.1"/>
</dbReference>
<keyword evidence="3" id="KW-1185">Reference proteome</keyword>
<organism evidence="2 3">
    <name type="scientific">Peptostreptococcus equinus</name>
    <dbReference type="NCBI Taxonomy" id="3003601"/>
    <lineage>
        <taxon>Bacteria</taxon>
        <taxon>Bacillati</taxon>
        <taxon>Bacillota</taxon>
        <taxon>Clostridia</taxon>
        <taxon>Peptostreptococcales</taxon>
        <taxon>Peptostreptococcaceae</taxon>
        <taxon>Peptostreptococcus</taxon>
    </lineage>
</organism>
<evidence type="ECO:0000313" key="2">
    <source>
        <dbReference type="EMBL" id="WAW15805.1"/>
    </source>
</evidence>
<keyword evidence="1" id="KW-0472">Membrane</keyword>
<dbReference type="Proteomes" id="UP001164187">
    <property type="component" value="Chromosome"/>
</dbReference>
<name>A0ABY7JR12_9FIRM</name>
<reference evidence="2" key="1">
    <citation type="submission" date="2022-12" db="EMBL/GenBank/DDBJ databases">
        <title>Peptostreptococcus.</title>
        <authorList>
            <person name="Lee S.H."/>
        </authorList>
    </citation>
    <scope>NUCLEOTIDE SEQUENCE</scope>
    <source>
        <strain evidence="2">CBA3647</strain>
    </source>
</reference>
<evidence type="ECO:0000256" key="1">
    <source>
        <dbReference type="SAM" id="Phobius"/>
    </source>
</evidence>
<dbReference type="EMBL" id="CP114052">
    <property type="protein sequence ID" value="WAW15805.1"/>
    <property type="molecule type" value="Genomic_DNA"/>
</dbReference>
<feature type="transmembrane region" description="Helical" evidence="1">
    <location>
        <begin position="92"/>
        <end position="110"/>
    </location>
</feature>
<accession>A0ABY7JR12</accession>
<keyword evidence="1" id="KW-0812">Transmembrane</keyword>
<feature type="transmembrane region" description="Helical" evidence="1">
    <location>
        <begin position="125"/>
        <end position="146"/>
    </location>
</feature>
<evidence type="ECO:0000313" key="3">
    <source>
        <dbReference type="Proteomes" id="UP001164187"/>
    </source>
</evidence>
<keyword evidence="1" id="KW-1133">Transmembrane helix</keyword>